<feature type="transmembrane region" description="Helical" evidence="1">
    <location>
        <begin position="105"/>
        <end position="126"/>
    </location>
</feature>
<feature type="transmembrane region" description="Helical" evidence="1">
    <location>
        <begin position="132"/>
        <end position="152"/>
    </location>
</feature>
<protein>
    <recommendedName>
        <fullName evidence="4">DUF2254 domain-containing protein</fullName>
    </recommendedName>
</protein>
<dbReference type="OrthoDB" id="2955631at2"/>
<dbReference type="AlphaFoldDB" id="A0A2S9XTC5"/>
<dbReference type="InterPro" id="IPR018723">
    <property type="entry name" value="DUF2254_membrane"/>
</dbReference>
<name>A0A2S9XTC5_9BACT</name>
<proteinExistence type="predicted"/>
<organism evidence="2 3">
    <name type="scientific">Enhygromyxa salina</name>
    <dbReference type="NCBI Taxonomy" id="215803"/>
    <lineage>
        <taxon>Bacteria</taxon>
        <taxon>Pseudomonadati</taxon>
        <taxon>Myxococcota</taxon>
        <taxon>Polyangia</taxon>
        <taxon>Nannocystales</taxon>
        <taxon>Nannocystaceae</taxon>
        <taxon>Enhygromyxa</taxon>
    </lineage>
</organism>
<evidence type="ECO:0000313" key="3">
    <source>
        <dbReference type="Proteomes" id="UP000238823"/>
    </source>
</evidence>
<feature type="transmembrane region" description="Helical" evidence="1">
    <location>
        <begin position="60"/>
        <end position="84"/>
    </location>
</feature>
<comment type="caution">
    <text evidence="2">The sequence shown here is derived from an EMBL/GenBank/DDBJ whole genome shotgun (WGS) entry which is preliminary data.</text>
</comment>
<evidence type="ECO:0000313" key="2">
    <source>
        <dbReference type="EMBL" id="PRP96119.1"/>
    </source>
</evidence>
<gene>
    <name evidence="2" type="ORF">ENSA7_69330</name>
</gene>
<evidence type="ECO:0008006" key="4">
    <source>
        <dbReference type="Google" id="ProtNLM"/>
    </source>
</evidence>
<accession>A0A2S9XTC5</accession>
<keyword evidence="1" id="KW-1133">Transmembrane helix</keyword>
<dbReference type="RefSeq" id="WP_106093737.1">
    <property type="nucleotide sequence ID" value="NZ_PVNL01000135.1"/>
</dbReference>
<sequence length="438" mass="48642">MRKLIDDILSSLWFRPGLWMLAYTVLAVALVYGEIQLHAQGVDTSRYELLRIDAAGARTMLGSIATAMLTVTSLSFSVMMLAVVQTANAYSPRLLRRYIRDPLNQHALGILLGTFLYSMIVLRSIWSIPDFVPFMATNVALGLSFVATGALLHSLNHVPQSIKVSSIISLILEQTETVIERGFPRDVGRAWPGEGDPELPKCEPREVLAGTSGYMQHFDHEKLLSTAEQADVVIRMRWIIGDYILAGTPLASVWGKVDAELEDTIQRACVRGSERSSPQDAGFGLDQITDIAVRALSPGVNDPATAATAIDALTYLLRKHLVHEAASSYRCDLNGQLRLVLPRWSFNHMIEDTYLRILQYGGEDVLIVRQLLRACEQLTCIARGEPERELLWALVQEIHTRARVAFSSQSQLSQIDRLFQHTTAELGRPPLPLLSGTE</sequence>
<keyword evidence="1" id="KW-0812">Transmembrane</keyword>
<evidence type="ECO:0000256" key="1">
    <source>
        <dbReference type="SAM" id="Phobius"/>
    </source>
</evidence>
<dbReference type="Proteomes" id="UP000238823">
    <property type="component" value="Unassembled WGS sequence"/>
</dbReference>
<dbReference type="EMBL" id="PVNL01000135">
    <property type="protein sequence ID" value="PRP96119.1"/>
    <property type="molecule type" value="Genomic_DNA"/>
</dbReference>
<feature type="transmembrane region" description="Helical" evidence="1">
    <location>
        <begin position="12"/>
        <end position="32"/>
    </location>
</feature>
<reference evidence="2 3" key="1">
    <citation type="submission" date="2018-03" db="EMBL/GenBank/DDBJ databases">
        <title>Draft Genome Sequences of the Obligatory Marine Myxobacteria Enhygromyxa salina SWB007.</title>
        <authorList>
            <person name="Poehlein A."/>
            <person name="Moghaddam J.A."/>
            <person name="Harms H."/>
            <person name="Alanjari M."/>
            <person name="Koenig G.M."/>
            <person name="Daniel R."/>
            <person name="Schaeberle T.F."/>
        </authorList>
    </citation>
    <scope>NUCLEOTIDE SEQUENCE [LARGE SCALE GENOMIC DNA]</scope>
    <source>
        <strain evidence="2 3">SWB007</strain>
    </source>
</reference>
<dbReference type="Pfam" id="PF10011">
    <property type="entry name" value="DUF2254"/>
    <property type="match status" value="1"/>
</dbReference>
<keyword evidence="1" id="KW-0472">Membrane</keyword>